<dbReference type="AlphaFoldDB" id="A0A543IZ82"/>
<dbReference type="GO" id="GO:0032259">
    <property type="term" value="P:methylation"/>
    <property type="evidence" value="ECO:0007669"/>
    <property type="project" value="UniProtKB-KW"/>
</dbReference>
<dbReference type="Gene3D" id="3.40.50.150">
    <property type="entry name" value="Vaccinia Virus protein VP39"/>
    <property type="match status" value="1"/>
</dbReference>
<protein>
    <submittedName>
        <fullName evidence="2">S-adenosyl methyltransferase</fullName>
    </submittedName>
</protein>
<keyword evidence="2" id="KW-0489">Methyltransferase</keyword>
<comment type="caution">
    <text evidence="2">The sequence shown here is derived from an EMBL/GenBank/DDBJ whole genome shotgun (WGS) entry which is preliminary data.</text>
</comment>
<dbReference type="GO" id="GO:0008168">
    <property type="term" value="F:methyltransferase activity"/>
    <property type="evidence" value="ECO:0007669"/>
    <property type="project" value="UniProtKB-KW"/>
</dbReference>
<name>A0A543IZ82_9ACTN</name>
<gene>
    <name evidence="2" type="ORF">FHX40_2606</name>
</gene>
<proteinExistence type="predicted"/>
<sequence>MAQQDTGSTGAPGAEPVERPPAPDIDISRPHVARMYDYFLGGKNNYAADRLAAEEALKATPEVRLAARANRRFLIKSVRWLAQEAGIRQFLDIGSGLPTQQNVHEVAQSVDKDARVVYVDNDPLVRVHADVLLATTPNTIVLEADMRDPKALLNRPEIREHLDFTKPVALLLVAVLHFVRDDDEAYAITDTLYEALPPGSYVVLSHVMLPEHLSEGQKETLATYNTRTATGLTLRTRDQIARFFQGLTPIGSGLSLIADWSIGDSDRDSYGDDVISIDEIPALKGFPLMCGVARVDR</sequence>
<dbReference type="PIRSF" id="PIRSF017393">
    <property type="entry name" value="MTase_SAV2177"/>
    <property type="match status" value="1"/>
</dbReference>
<feature type="region of interest" description="Disordered" evidence="1">
    <location>
        <begin position="1"/>
        <end position="27"/>
    </location>
</feature>
<reference evidence="2 3" key="1">
    <citation type="submission" date="2019-06" db="EMBL/GenBank/DDBJ databases">
        <title>Sequencing the genomes of 1000 actinobacteria strains.</title>
        <authorList>
            <person name="Klenk H.-P."/>
        </authorList>
    </citation>
    <scope>NUCLEOTIDE SEQUENCE [LARGE SCALE GENOMIC DNA]</scope>
    <source>
        <strain evidence="2 3">DSM 43186</strain>
    </source>
</reference>
<organism evidence="2 3">
    <name type="scientific">Thermopolyspora flexuosa</name>
    <dbReference type="NCBI Taxonomy" id="103836"/>
    <lineage>
        <taxon>Bacteria</taxon>
        <taxon>Bacillati</taxon>
        <taxon>Actinomycetota</taxon>
        <taxon>Actinomycetes</taxon>
        <taxon>Streptosporangiales</taxon>
        <taxon>Streptosporangiaceae</taxon>
        <taxon>Thermopolyspora</taxon>
    </lineage>
</organism>
<dbReference type="Proteomes" id="UP000319213">
    <property type="component" value="Unassembled WGS sequence"/>
</dbReference>
<accession>A0A543IZ82</accession>
<dbReference type="OrthoDB" id="3216820at2"/>
<keyword evidence="2" id="KW-0808">Transferase</keyword>
<dbReference type="InterPro" id="IPR006764">
    <property type="entry name" value="SAM_dep_MeTrfase_SAV2177_type"/>
</dbReference>
<dbReference type="EMBL" id="VFPQ01000001">
    <property type="protein sequence ID" value="TQM75884.1"/>
    <property type="molecule type" value="Genomic_DNA"/>
</dbReference>
<dbReference type="InterPro" id="IPR029063">
    <property type="entry name" value="SAM-dependent_MTases_sf"/>
</dbReference>
<evidence type="ECO:0000256" key="1">
    <source>
        <dbReference type="SAM" id="MobiDB-lite"/>
    </source>
</evidence>
<dbReference type="RefSeq" id="WP_142259833.1">
    <property type="nucleotide sequence ID" value="NZ_BMPV01000001.1"/>
</dbReference>
<evidence type="ECO:0000313" key="2">
    <source>
        <dbReference type="EMBL" id="TQM75884.1"/>
    </source>
</evidence>
<dbReference type="SUPFAM" id="SSF53335">
    <property type="entry name" value="S-adenosyl-L-methionine-dependent methyltransferases"/>
    <property type="match status" value="1"/>
</dbReference>
<dbReference type="Pfam" id="PF04672">
    <property type="entry name" value="Methyltransf_19"/>
    <property type="match status" value="1"/>
</dbReference>
<keyword evidence="3" id="KW-1185">Reference proteome</keyword>
<evidence type="ECO:0000313" key="3">
    <source>
        <dbReference type="Proteomes" id="UP000319213"/>
    </source>
</evidence>